<dbReference type="EMBL" id="JBBEST010000002">
    <property type="protein sequence ID" value="MFM1346563.1"/>
    <property type="molecule type" value="Genomic_DNA"/>
</dbReference>
<dbReference type="RefSeq" id="WP_050327328.1">
    <property type="nucleotide sequence ID" value="NZ_JBBEST010000002.1"/>
</dbReference>
<evidence type="ECO:0000256" key="1">
    <source>
        <dbReference type="SAM" id="SignalP"/>
    </source>
</evidence>
<evidence type="ECO:0000313" key="3">
    <source>
        <dbReference type="Proteomes" id="UP001629523"/>
    </source>
</evidence>
<keyword evidence="1" id="KW-0732">Signal</keyword>
<proteinExistence type="predicted"/>
<comment type="caution">
    <text evidence="2">The sequence shown here is derived from an EMBL/GenBank/DDBJ whole genome shotgun (WGS) entry which is preliminary data.</text>
</comment>
<gene>
    <name evidence="2" type="ORF">WFP14_08335</name>
</gene>
<dbReference type="Proteomes" id="UP001629523">
    <property type="component" value="Unassembled WGS sequence"/>
</dbReference>
<feature type="chain" id="PRO_5047385692" evidence="1">
    <location>
        <begin position="22"/>
        <end position="160"/>
    </location>
</feature>
<sequence>MKILSIVIVALFSALSPSVMAASGDLAKWQFLGGSMPTLAPAEGADLGIYLTMVNQKTKRLALMDLSGKGVRACKENETSDVEDIAPISIDGEYVKVIKACINGLKLIQPKSDEGKNILNNKILSGTPVVFDLNDGVILHFPASDIEALNSQINAMQAAK</sequence>
<keyword evidence="3" id="KW-1185">Reference proteome</keyword>
<name>A0ABW9EXS7_9GAMM</name>
<evidence type="ECO:0000313" key="2">
    <source>
        <dbReference type="EMBL" id="MFM1346563.1"/>
    </source>
</evidence>
<accession>A0ABW9EXS7</accession>
<organism evidence="2 3">
    <name type="scientific">Yersinia proxima</name>
    <dbReference type="NCBI Taxonomy" id="2890316"/>
    <lineage>
        <taxon>Bacteria</taxon>
        <taxon>Pseudomonadati</taxon>
        <taxon>Pseudomonadota</taxon>
        <taxon>Gammaproteobacteria</taxon>
        <taxon>Enterobacterales</taxon>
        <taxon>Yersiniaceae</taxon>
        <taxon>Yersinia</taxon>
    </lineage>
</organism>
<protein>
    <submittedName>
        <fullName evidence="2">Uncharacterized protein</fullName>
    </submittedName>
</protein>
<reference evidence="2 3" key="1">
    <citation type="journal article" date="2024" name="Infect. Genet. Evol.">
        <title>Characteristics and comparative genome analysis of Yersinia enterocolitica and related species associated with human infections in Switzerland 2019-2023.</title>
        <authorList>
            <person name="Stevens M.J.A."/>
            <person name="Horlbog J.A."/>
            <person name="Diethelm A."/>
            <person name="Stephan R."/>
            <person name="Nuesch-Inderbinen M."/>
        </authorList>
    </citation>
    <scope>NUCLEOTIDE SEQUENCE [LARGE SCALE GENOMIC DNA]</scope>
    <source>
        <strain evidence="2 3">N20-0302</strain>
    </source>
</reference>
<feature type="signal peptide" evidence="1">
    <location>
        <begin position="1"/>
        <end position="21"/>
    </location>
</feature>